<comment type="caution">
    <text evidence="2">The sequence shown here is derived from an EMBL/GenBank/DDBJ whole genome shotgun (WGS) entry which is preliminary data.</text>
</comment>
<accession>A0A5B7J1L4</accession>
<dbReference type="Proteomes" id="UP000324222">
    <property type="component" value="Unassembled WGS sequence"/>
</dbReference>
<evidence type="ECO:0000313" key="2">
    <source>
        <dbReference type="EMBL" id="MPC91671.1"/>
    </source>
</evidence>
<organism evidence="2 3">
    <name type="scientific">Portunus trituberculatus</name>
    <name type="common">Swimming crab</name>
    <name type="synonym">Neptunus trituberculatus</name>
    <dbReference type="NCBI Taxonomy" id="210409"/>
    <lineage>
        <taxon>Eukaryota</taxon>
        <taxon>Metazoa</taxon>
        <taxon>Ecdysozoa</taxon>
        <taxon>Arthropoda</taxon>
        <taxon>Crustacea</taxon>
        <taxon>Multicrustacea</taxon>
        <taxon>Malacostraca</taxon>
        <taxon>Eumalacostraca</taxon>
        <taxon>Eucarida</taxon>
        <taxon>Decapoda</taxon>
        <taxon>Pleocyemata</taxon>
        <taxon>Brachyura</taxon>
        <taxon>Eubrachyura</taxon>
        <taxon>Portunoidea</taxon>
        <taxon>Portunidae</taxon>
        <taxon>Portuninae</taxon>
        <taxon>Portunus</taxon>
    </lineage>
</organism>
<evidence type="ECO:0000313" key="3">
    <source>
        <dbReference type="Proteomes" id="UP000324222"/>
    </source>
</evidence>
<proteinExistence type="predicted"/>
<keyword evidence="3" id="KW-1185">Reference proteome</keyword>
<dbReference type="AlphaFoldDB" id="A0A5B7J1L4"/>
<reference evidence="2 3" key="1">
    <citation type="submission" date="2019-05" db="EMBL/GenBank/DDBJ databases">
        <title>Another draft genome of Portunus trituberculatus and its Hox gene families provides insights of decapod evolution.</title>
        <authorList>
            <person name="Jeong J.-H."/>
            <person name="Song I."/>
            <person name="Kim S."/>
            <person name="Choi T."/>
            <person name="Kim D."/>
            <person name="Ryu S."/>
            <person name="Kim W."/>
        </authorList>
    </citation>
    <scope>NUCLEOTIDE SEQUENCE [LARGE SCALE GENOMIC DNA]</scope>
    <source>
        <tissue evidence="2">Muscle</tissue>
    </source>
</reference>
<protein>
    <submittedName>
        <fullName evidence="2">IQ domain-containing protein E</fullName>
    </submittedName>
</protein>
<feature type="region of interest" description="Disordered" evidence="1">
    <location>
        <begin position="17"/>
        <end position="41"/>
    </location>
</feature>
<evidence type="ECO:0000256" key="1">
    <source>
        <dbReference type="SAM" id="MobiDB-lite"/>
    </source>
</evidence>
<name>A0A5B7J1L4_PORTR</name>
<gene>
    <name evidence="2" type="primary">Iqce</name>
    <name evidence="2" type="ORF">E2C01_086725</name>
</gene>
<dbReference type="EMBL" id="VSRR010088627">
    <property type="protein sequence ID" value="MPC91671.1"/>
    <property type="molecule type" value="Genomic_DNA"/>
</dbReference>
<sequence length="58" mass="7059">MSHLQEEQYQEIQELRQGLGHLREENSTLRTRSRRLEEDLARRDRQIQQLMDPTKVVL</sequence>